<evidence type="ECO:0000256" key="3">
    <source>
        <dbReference type="ARBA" id="ARBA00017228"/>
    </source>
</evidence>
<organism evidence="12 13">
    <name type="scientific">Caedimonas varicaedens</name>
    <dbReference type="NCBI Taxonomy" id="1629334"/>
    <lineage>
        <taxon>Bacteria</taxon>
        <taxon>Pseudomonadati</taxon>
        <taxon>Pseudomonadota</taxon>
        <taxon>Alphaproteobacteria</taxon>
        <taxon>Holosporales</taxon>
        <taxon>Caedimonadaceae</taxon>
        <taxon>Caedimonas</taxon>
    </lineage>
</organism>
<protein>
    <recommendedName>
        <fullName evidence="3 10">Heme chaperone HemW</fullName>
    </recommendedName>
</protein>
<dbReference type="OrthoDB" id="9808022at2"/>
<keyword evidence="6 10" id="KW-0479">Metal-binding</keyword>
<evidence type="ECO:0000259" key="11">
    <source>
        <dbReference type="PROSITE" id="PS51918"/>
    </source>
</evidence>
<dbReference type="PROSITE" id="PS51918">
    <property type="entry name" value="RADICAL_SAM"/>
    <property type="match status" value="1"/>
</dbReference>
<keyword evidence="7 10" id="KW-0408">Iron</keyword>
<accession>A0A0K8MES0</accession>
<dbReference type="Pfam" id="PF04055">
    <property type="entry name" value="Radical_SAM"/>
    <property type="match status" value="1"/>
</dbReference>
<dbReference type="SFLD" id="SFLDF00562">
    <property type="entry name" value="HemN-like__clustered_with_heat"/>
    <property type="match status" value="1"/>
</dbReference>
<dbReference type="PANTHER" id="PTHR13932">
    <property type="entry name" value="COPROPORPHYRINIGEN III OXIDASE"/>
    <property type="match status" value="1"/>
</dbReference>
<dbReference type="GO" id="GO:0004109">
    <property type="term" value="F:coproporphyrinogen oxidase activity"/>
    <property type="evidence" value="ECO:0007669"/>
    <property type="project" value="InterPro"/>
</dbReference>
<dbReference type="SFLD" id="SFLDG01065">
    <property type="entry name" value="anaerobic_coproporphyrinogen-I"/>
    <property type="match status" value="1"/>
</dbReference>
<dbReference type="GO" id="GO:0006779">
    <property type="term" value="P:porphyrin-containing compound biosynthetic process"/>
    <property type="evidence" value="ECO:0007669"/>
    <property type="project" value="InterPro"/>
</dbReference>
<keyword evidence="10" id="KW-0963">Cytoplasm</keyword>
<evidence type="ECO:0000256" key="9">
    <source>
        <dbReference type="ARBA" id="ARBA00023186"/>
    </source>
</evidence>
<evidence type="ECO:0000256" key="6">
    <source>
        <dbReference type="ARBA" id="ARBA00022723"/>
    </source>
</evidence>
<dbReference type="SFLD" id="SFLDF00288">
    <property type="entry name" value="HemN-like__clustered_with_nucl"/>
    <property type="match status" value="1"/>
</dbReference>
<dbReference type="Gene3D" id="3.20.20.70">
    <property type="entry name" value="Aldolase class I"/>
    <property type="match status" value="1"/>
</dbReference>
<dbReference type="GO" id="GO:0046872">
    <property type="term" value="F:metal ion binding"/>
    <property type="evidence" value="ECO:0007669"/>
    <property type="project" value="UniProtKB-UniRule"/>
</dbReference>
<sequence length="381" mass="43173">MTFALYIHWPFCVSKCPYCDFNSHVRNHIDHKKWEEAYLQELDFLGRQTSGRTLTSVFFGGGTPSLMTPQTVAAILTHLSHYWSLDPSLEVTLEANPNSAEQEKFHAFRAAGVNRLSLGIQSLYDLPLKFLGRAHGREEALHAISLARQTFERFSFDLIYARPQQSLQEWRDELEEALTHTGSHLSLYQLTLEKGTAFYTQAQAGRLHLPEEQLAGDFYELTQEIMEKAGMPAYEISNHAQPGEASRHNLIYWRSHDYGAIGPGAHGRLHMDQKRWATKNFRTPERWLQSVQEIGNGLEEKLEITPPEQLTELLMMGLRLREGIAISRLEALAGQPFSQALSSRKLDLLIAEGYLALDNFTLKATAKGQLCLNTVLGHLLV</sequence>
<dbReference type="EMBL" id="BBVC01000115">
    <property type="protein sequence ID" value="GAO99021.1"/>
    <property type="molecule type" value="Genomic_DNA"/>
</dbReference>
<keyword evidence="10" id="KW-0004">4Fe-4S</keyword>
<evidence type="ECO:0000256" key="7">
    <source>
        <dbReference type="ARBA" id="ARBA00023004"/>
    </source>
</evidence>
<dbReference type="InterPro" id="IPR013785">
    <property type="entry name" value="Aldolase_TIM"/>
</dbReference>
<dbReference type="GO" id="GO:0005737">
    <property type="term" value="C:cytoplasm"/>
    <property type="evidence" value="ECO:0007669"/>
    <property type="project" value="UniProtKB-SubCell"/>
</dbReference>
<dbReference type="SMART" id="SM00729">
    <property type="entry name" value="Elp3"/>
    <property type="match status" value="1"/>
</dbReference>
<reference evidence="12 13" key="1">
    <citation type="submission" date="2015-03" db="EMBL/GenBank/DDBJ databases">
        <title>Caedibacter varicaedens, whole genome shotgun sequence.</title>
        <authorList>
            <person name="Suzuki H."/>
            <person name="Dapper A.L."/>
            <person name="Gibson A.K."/>
            <person name="Jackson C."/>
            <person name="Lee H."/>
            <person name="Pejaver V.R."/>
            <person name="Doak T."/>
            <person name="Lynch M."/>
        </authorList>
    </citation>
    <scope>NUCLEOTIDE SEQUENCE [LARGE SCALE GENOMIC DNA]</scope>
</reference>
<evidence type="ECO:0000256" key="4">
    <source>
        <dbReference type="ARBA" id="ARBA00022617"/>
    </source>
</evidence>
<evidence type="ECO:0000313" key="12">
    <source>
        <dbReference type="EMBL" id="GAO99021.1"/>
    </source>
</evidence>
<name>A0A0K8MES0_9PROT</name>
<dbReference type="Pfam" id="PF06969">
    <property type="entry name" value="HemN_C"/>
    <property type="match status" value="1"/>
</dbReference>
<dbReference type="InterPro" id="IPR058240">
    <property type="entry name" value="rSAM_sf"/>
</dbReference>
<comment type="cofactor">
    <cofactor evidence="1">
        <name>[4Fe-4S] cluster</name>
        <dbReference type="ChEBI" id="CHEBI:49883"/>
    </cofactor>
</comment>
<dbReference type="InterPro" id="IPR004559">
    <property type="entry name" value="HemW-like"/>
</dbReference>
<keyword evidence="4 10" id="KW-0349">Heme</keyword>
<dbReference type="STRING" id="1629334.Cva_01694"/>
<comment type="similarity">
    <text evidence="2">Belongs to the anaerobic coproporphyrinogen-III oxidase family. HemW subfamily.</text>
</comment>
<keyword evidence="9 10" id="KW-0143">Chaperone</keyword>
<dbReference type="SFLD" id="SFLDS00029">
    <property type="entry name" value="Radical_SAM"/>
    <property type="match status" value="1"/>
</dbReference>
<comment type="function">
    <text evidence="10">Probably acts as a heme chaperone, transferring heme to an unknown acceptor. Binds one molecule of heme per monomer, possibly covalently. Binds 1 [4Fe-4S] cluster. The cluster is coordinated with 3 cysteines and an exchangeable S-adenosyl-L-methionine.</text>
</comment>
<dbReference type="InterPro" id="IPR034505">
    <property type="entry name" value="Coproporphyrinogen-III_oxidase"/>
</dbReference>
<dbReference type="PANTHER" id="PTHR13932:SF5">
    <property type="entry name" value="RADICAL S-ADENOSYL METHIONINE DOMAIN-CONTAINING PROTEIN 1, MITOCHONDRIAL"/>
    <property type="match status" value="1"/>
</dbReference>
<evidence type="ECO:0000256" key="2">
    <source>
        <dbReference type="ARBA" id="ARBA00006100"/>
    </source>
</evidence>
<dbReference type="GO" id="GO:0051539">
    <property type="term" value="F:4 iron, 4 sulfur cluster binding"/>
    <property type="evidence" value="ECO:0007669"/>
    <property type="project" value="UniProtKB-UniRule"/>
</dbReference>
<feature type="domain" description="Radical SAM core" evidence="11">
    <location>
        <begin position="1"/>
        <end position="232"/>
    </location>
</feature>
<keyword evidence="13" id="KW-1185">Reference proteome</keyword>
<dbReference type="SUPFAM" id="SSF102114">
    <property type="entry name" value="Radical SAM enzymes"/>
    <property type="match status" value="1"/>
</dbReference>
<proteinExistence type="inferred from homology"/>
<evidence type="ECO:0000256" key="1">
    <source>
        <dbReference type="ARBA" id="ARBA00001966"/>
    </source>
</evidence>
<dbReference type="NCBIfam" id="TIGR00539">
    <property type="entry name" value="hemN_rel"/>
    <property type="match status" value="1"/>
</dbReference>
<dbReference type="InterPro" id="IPR010723">
    <property type="entry name" value="HemN_C"/>
</dbReference>
<keyword evidence="8 10" id="KW-0411">Iron-sulfur</keyword>
<comment type="caution">
    <text evidence="12">The sequence shown here is derived from an EMBL/GenBank/DDBJ whole genome shotgun (WGS) entry which is preliminary data.</text>
</comment>
<gene>
    <name evidence="12" type="primary">hemN</name>
    <name evidence="12" type="ORF">Cva_01694</name>
</gene>
<comment type="subcellular location">
    <subcellularLocation>
        <location evidence="10">Cytoplasm</location>
    </subcellularLocation>
</comment>
<dbReference type="InterPro" id="IPR007197">
    <property type="entry name" value="rSAM"/>
</dbReference>
<keyword evidence="5 10" id="KW-0949">S-adenosyl-L-methionine</keyword>
<dbReference type="AlphaFoldDB" id="A0A0K8MES0"/>
<evidence type="ECO:0000256" key="8">
    <source>
        <dbReference type="ARBA" id="ARBA00023014"/>
    </source>
</evidence>
<evidence type="ECO:0000256" key="10">
    <source>
        <dbReference type="RuleBase" id="RU364116"/>
    </source>
</evidence>
<dbReference type="InterPro" id="IPR006638">
    <property type="entry name" value="Elp3/MiaA/NifB-like_rSAM"/>
</dbReference>
<dbReference type="CDD" id="cd01335">
    <property type="entry name" value="Radical_SAM"/>
    <property type="match status" value="1"/>
</dbReference>
<evidence type="ECO:0000256" key="5">
    <source>
        <dbReference type="ARBA" id="ARBA00022691"/>
    </source>
</evidence>
<dbReference type="Proteomes" id="UP000036771">
    <property type="component" value="Unassembled WGS sequence"/>
</dbReference>
<evidence type="ECO:0000313" key="13">
    <source>
        <dbReference type="Proteomes" id="UP000036771"/>
    </source>
</evidence>